<dbReference type="Gene3D" id="3.30.565.10">
    <property type="entry name" value="Histidine kinase-like ATPase, C-terminal domain"/>
    <property type="match status" value="1"/>
</dbReference>
<keyword evidence="3" id="KW-0902">Two-component regulatory system</keyword>
<evidence type="ECO:0000259" key="5">
    <source>
        <dbReference type="Pfam" id="PF04024"/>
    </source>
</evidence>
<protein>
    <submittedName>
        <fullName evidence="6">PspC domain-containing protein</fullName>
    </submittedName>
</protein>
<dbReference type="PANTHER" id="PTHR24421:SF61">
    <property type="entry name" value="OXYGEN SENSOR HISTIDINE KINASE NREB"/>
    <property type="match status" value="1"/>
</dbReference>
<keyword evidence="7" id="KW-1185">Reference proteome</keyword>
<evidence type="ECO:0000256" key="3">
    <source>
        <dbReference type="ARBA" id="ARBA00023012"/>
    </source>
</evidence>
<evidence type="ECO:0000256" key="1">
    <source>
        <dbReference type="ARBA" id="ARBA00022679"/>
    </source>
</evidence>
<keyword evidence="4" id="KW-0472">Membrane</keyword>
<feature type="transmembrane region" description="Helical" evidence="4">
    <location>
        <begin position="185"/>
        <end position="207"/>
    </location>
</feature>
<dbReference type="RefSeq" id="WP_278012568.1">
    <property type="nucleotide sequence ID" value="NZ_CP121208.1"/>
</dbReference>
<evidence type="ECO:0000313" key="6">
    <source>
        <dbReference type="EMBL" id="WFM83143.1"/>
    </source>
</evidence>
<feature type="domain" description="Phage shock protein PspC N-terminal" evidence="5">
    <location>
        <begin position="21"/>
        <end position="73"/>
    </location>
</feature>
<dbReference type="Proteomes" id="UP001215216">
    <property type="component" value="Chromosome"/>
</dbReference>
<keyword evidence="2" id="KW-0418">Kinase</keyword>
<sequence>MSTPDYSFLRGPKTPERPPLLRRHPRILAGVCQALATHLGGNVAAWRAGFLLACMFYGLGAGVYIILVLAVPHADPTEHVAPRLAPKLAAPTPVRSYTPPSRKSLLFASLLILTIAAVIALMAGSDSAASTSVVFPVLIFFVGAAAAWAQPGDGVAVSWTVIGASLATLGSVMMIAQILGWQATLAGVGVGLVMLTAVSVVLAGVFLRNKNQLFVEQARRIRESERANIAAHLHDSVLQTLTLIRARADDPIEVATLARTQEHDLRRYLYSDRGAHGTSLAEEIRTLSNTIEATFHVEIDVVISGDSPPTRTTQALVGATREALTNAAKHGSPKISLFADLSTDLCEVFVRDRGTGFTLESIPSDRAGIRDSIYARLQGAGGEAEIRSPLPSGGTEVRMRINAGGKK</sequence>
<feature type="transmembrane region" description="Helical" evidence="4">
    <location>
        <begin position="156"/>
        <end position="179"/>
    </location>
</feature>
<dbReference type="InterPro" id="IPR050482">
    <property type="entry name" value="Sensor_HK_TwoCompSys"/>
</dbReference>
<dbReference type="PANTHER" id="PTHR24421">
    <property type="entry name" value="NITRATE/NITRITE SENSOR PROTEIN NARX-RELATED"/>
    <property type="match status" value="1"/>
</dbReference>
<evidence type="ECO:0000256" key="2">
    <source>
        <dbReference type="ARBA" id="ARBA00022777"/>
    </source>
</evidence>
<feature type="transmembrane region" description="Helical" evidence="4">
    <location>
        <begin position="48"/>
        <end position="71"/>
    </location>
</feature>
<gene>
    <name evidence="6" type="ORF">P7079_07040</name>
</gene>
<proteinExistence type="predicted"/>
<organism evidence="6 7">
    <name type="scientific">Arcanobacterium canis</name>
    <dbReference type="NCBI Taxonomy" id="999183"/>
    <lineage>
        <taxon>Bacteria</taxon>
        <taxon>Bacillati</taxon>
        <taxon>Actinomycetota</taxon>
        <taxon>Actinomycetes</taxon>
        <taxon>Actinomycetales</taxon>
        <taxon>Actinomycetaceae</taxon>
        <taxon>Arcanobacterium</taxon>
    </lineage>
</organism>
<keyword evidence="4" id="KW-1133">Transmembrane helix</keyword>
<dbReference type="InterPro" id="IPR036890">
    <property type="entry name" value="HATPase_C_sf"/>
</dbReference>
<evidence type="ECO:0000256" key="4">
    <source>
        <dbReference type="SAM" id="Phobius"/>
    </source>
</evidence>
<feature type="transmembrane region" description="Helical" evidence="4">
    <location>
        <begin position="129"/>
        <end position="149"/>
    </location>
</feature>
<evidence type="ECO:0000313" key="7">
    <source>
        <dbReference type="Proteomes" id="UP001215216"/>
    </source>
</evidence>
<reference evidence="6 7" key="1">
    <citation type="submission" date="2023-03" db="EMBL/GenBank/DDBJ databases">
        <title>Complete genome of Arcanobacterium canis strain DSM 25104 isolated in 2010 from a canine otitis externa in Germany.</title>
        <authorList>
            <person name="Borowiak M."/>
            <person name="Kreitlow A."/>
            <person name="Malorny B."/>
            <person name="Laemmler C."/>
            <person name="Prenger-Berninghoff E."/>
            <person name="Ploetz M."/>
            <person name="Abdulmawjood A."/>
        </authorList>
    </citation>
    <scope>NUCLEOTIDE SEQUENCE [LARGE SCALE GENOMIC DNA]</scope>
    <source>
        <strain evidence="6 7">DSM 25104</strain>
    </source>
</reference>
<dbReference type="SUPFAM" id="SSF55874">
    <property type="entry name" value="ATPase domain of HSP90 chaperone/DNA topoisomerase II/histidine kinase"/>
    <property type="match status" value="1"/>
</dbReference>
<feature type="transmembrane region" description="Helical" evidence="4">
    <location>
        <begin position="105"/>
        <end position="123"/>
    </location>
</feature>
<name>A0ABY8G020_9ACTO</name>
<dbReference type="EMBL" id="CP121208">
    <property type="protein sequence ID" value="WFM83143.1"/>
    <property type="molecule type" value="Genomic_DNA"/>
</dbReference>
<accession>A0ABY8G020</accession>
<dbReference type="InterPro" id="IPR007168">
    <property type="entry name" value="Phageshock_PspC_N"/>
</dbReference>
<dbReference type="Pfam" id="PF04024">
    <property type="entry name" value="PspC"/>
    <property type="match status" value="1"/>
</dbReference>
<dbReference type="Gene3D" id="1.20.5.1930">
    <property type="match status" value="1"/>
</dbReference>
<keyword evidence="1" id="KW-0808">Transferase</keyword>
<keyword evidence="4" id="KW-0812">Transmembrane</keyword>